<dbReference type="PANTHER" id="PTHR38776">
    <property type="entry name" value="MLTA-INTERACTING PROTEIN-RELATED"/>
    <property type="match status" value="1"/>
</dbReference>
<evidence type="ECO:0000313" key="7">
    <source>
        <dbReference type="EMBL" id="ANU07244.1"/>
    </source>
</evidence>
<evidence type="ECO:0000256" key="3">
    <source>
        <dbReference type="ARBA" id="ARBA00022729"/>
    </source>
</evidence>
<organism evidence="7 8">
    <name type="scientific">Paraurantiacibacter namhicola</name>
    <dbReference type="NCBI Taxonomy" id="645517"/>
    <lineage>
        <taxon>Bacteria</taxon>
        <taxon>Pseudomonadati</taxon>
        <taxon>Pseudomonadota</taxon>
        <taxon>Alphaproteobacteria</taxon>
        <taxon>Sphingomonadales</taxon>
        <taxon>Erythrobacteraceae</taxon>
        <taxon>Paraurantiacibacter</taxon>
    </lineage>
</organism>
<dbReference type="PATRIC" id="fig|645517.4.peg.927"/>
<dbReference type="Proteomes" id="UP000092698">
    <property type="component" value="Chromosome"/>
</dbReference>
<keyword evidence="3 6" id="KW-0732">Signal</keyword>
<dbReference type="STRING" id="645517.A6F65_00934"/>
<proteinExistence type="inferred from homology"/>
<sequence length="290" mass="30186">MKFPKYLAALAASSILAAASPAMAQEETTRLEPNDPMAESVFNGDYLTVGVGVGYVPDYDGADEYVIFPLPVIQGSIGGIDINPRPGGLAVDFVQDTRGQTSFDAGVTARVRGNRTGDLDDPVVASLGELDTAIEVGPTVGVSFPALLNPFDSLSASVDVRWDVAGAHKGRVIDPSISYFTPLSRGIAASLSLSASFVDDDYASYYYDVTPADAITSGLPVFDADGGLHKAGVNLLVGVDLDGDVTNGGLALVFIVGYSRMLGDAKDTPFTSVRGSADQWLGAVGLAYTF</sequence>
<dbReference type="OrthoDB" id="5462484at2"/>
<evidence type="ECO:0000256" key="4">
    <source>
        <dbReference type="ARBA" id="ARBA00023136"/>
    </source>
</evidence>
<gene>
    <name evidence="7" type="ORF">A6F65_00934</name>
</gene>
<evidence type="ECO:0000256" key="1">
    <source>
        <dbReference type="ARBA" id="ARBA00004442"/>
    </source>
</evidence>
<comment type="subcellular location">
    <subcellularLocation>
        <location evidence="1">Cell outer membrane</location>
    </subcellularLocation>
</comment>
<accession>A0A1C7D6Y7</accession>
<dbReference type="InterPro" id="IPR010583">
    <property type="entry name" value="MipA"/>
</dbReference>
<protein>
    <submittedName>
        <fullName evidence="7">MltA-interacting protein MipA</fullName>
    </submittedName>
</protein>
<keyword evidence="5" id="KW-0998">Cell outer membrane</keyword>
<evidence type="ECO:0000256" key="2">
    <source>
        <dbReference type="ARBA" id="ARBA00005722"/>
    </source>
</evidence>
<dbReference type="AlphaFoldDB" id="A0A1C7D6Y7"/>
<evidence type="ECO:0000256" key="5">
    <source>
        <dbReference type="ARBA" id="ARBA00023237"/>
    </source>
</evidence>
<feature type="chain" id="PRO_5008884345" evidence="6">
    <location>
        <begin position="25"/>
        <end position="290"/>
    </location>
</feature>
<dbReference type="EMBL" id="CP016545">
    <property type="protein sequence ID" value="ANU07244.1"/>
    <property type="molecule type" value="Genomic_DNA"/>
</dbReference>
<dbReference type="PANTHER" id="PTHR38776:SF1">
    <property type="entry name" value="MLTA-INTERACTING PROTEIN-RELATED"/>
    <property type="match status" value="1"/>
</dbReference>
<dbReference type="Pfam" id="PF06629">
    <property type="entry name" value="MipA"/>
    <property type="match status" value="1"/>
</dbReference>
<dbReference type="GO" id="GO:0009279">
    <property type="term" value="C:cell outer membrane"/>
    <property type="evidence" value="ECO:0007669"/>
    <property type="project" value="UniProtKB-SubCell"/>
</dbReference>
<dbReference type="RefSeq" id="WP_067786363.1">
    <property type="nucleotide sequence ID" value="NZ_CP016545.1"/>
</dbReference>
<feature type="signal peptide" evidence="6">
    <location>
        <begin position="1"/>
        <end position="24"/>
    </location>
</feature>
<evidence type="ECO:0000313" key="8">
    <source>
        <dbReference type="Proteomes" id="UP000092698"/>
    </source>
</evidence>
<keyword evidence="8" id="KW-1185">Reference proteome</keyword>
<evidence type="ECO:0000256" key="6">
    <source>
        <dbReference type="SAM" id="SignalP"/>
    </source>
</evidence>
<name>A0A1C7D6Y7_9SPHN</name>
<comment type="similarity">
    <text evidence="2">Belongs to the MipA/OmpV family.</text>
</comment>
<keyword evidence="4" id="KW-0472">Membrane</keyword>
<reference evidence="7 8" key="1">
    <citation type="submission" date="2016-07" db="EMBL/GenBank/DDBJ databases">
        <title>Complete genome sequence of Altererythrobacter namhicola JCM 16345T, containing esterase-encoding genes.</title>
        <authorList>
            <person name="Cheng H."/>
            <person name="Wu Y.-H."/>
            <person name="Jian S.-L."/>
            <person name="Huo Y.-Y."/>
            <person name="Wang C.-S."/>
            <person name="Xu X.-W."/>
        </authorList>
    </citation>
    <scope>NUCLEOTIDE SEQUENCE [LARGE SCALE GENOMIC DNA]</scope>
    <source>
        <strain evidence="7 8">JCM 16345</strain>
    </source>
</reference>
<dbReference type="KEGG" id="anh:A6F65_00934"/>